<dbReference type="InterPro" id="IPR036393">
    <property type="entry name" value="AceGlu_kinase-like_sf"/>
</dbReference>
<protein>
    <recommendedName>
        <fullName evidence="2">aspartate kinase</fullName>
        <ecNumber evidence="2">2.7.2.4</ecNumber>
    </recommendedName>
</protein>
<keyword evidence="10" id="KW-1185">Reference proteome</keyword>
<dbReference type="KEGG" id="scy:SCATT_p03490"/>
<feature type="domain" description="Aspartate/glutamate/uridylate kinase" evidence="8">
    <location>
        <begin position="7"/>
        <end position="231"/>
    </location>
</feature>
<evidence type="ECO:0000256" key="5">
    <source>
        <dbReference type="ARBA" id="ARBA00022777"/>
    </source>
</evidence>
<dbReference type="PATRIC" id="fig|1003195.11.peg.1332"/>
<dbReference type="RefSeq" id="WP_014151823.1">
    <property type="nucleotide sequence ID" value="NC_016113.1"/>
</dbReference>
<evidence type="ECO:0000256" key="2">
    <source>
        <dbReference type="ARBA" id="ARBA00013059"/>
    </source>
</evidence>
<accession>F8JK97</accession>
<keyword evidence="3" id="KW-0808">Transferase</keyword>
<keyword evidence="5 9" id="KW-0418">Kinase</keyword>
<dbReference type="SUPFAM" id="SSF53633">
    <property type="entry name" value="Carbamate kinase-like"/>
    <property type="match status" value="1"/>
</dbReference>
<name>F8JK97_STREN</name>
<keyword evidence="9" id="KW-0614">Plasmid</keyword>
<sequence length="362" mass="38711">MNTTPDVLKFGGSSFPTPQAYGRLARALVQRVENEGRPLAVIVSAMPGETEALRDRLHEIDPHPADSNAAALLTLADTVSAQLLAAAVHREGRRATVLAGHQLGVTTNSSFMWARIEEIDPTPLQRAVAGHDVVIVPGGQAVDAERRPTWLGKNSSDLSAIIVAAALGASRCEIHSDVDGIYSADPNLVTGTRLMRQVSYETAAALSTYGAKVLHRRAVQLARQHGISIVCRLNTEPFRAGTVIGATGDPAAAVIVNRRSVVLNHRDDTEADLAYSTFRTQGVDAVRLSEGPRVALIGGFLDLAEFQRRHDLPPAEITGIPVTALRGSQAEVHTAADEHEAVGLAQRLHDELYAEEPRLTAV</sequence>
<evidence type="ECO:0000256" key="7">
    <source>
        <dbReference type="ARBA" id="ARBA00047872"/>
    </source>
</evidence>
<dbReference type="AlphaFoldDB" id="F8JK97"/>
<dbReference type="Proteomes" id="UP000007842">
    <property type="component" value="Plasmid pSCATT"/>
</dbReference>
<comment type="similarity">
    <text evidence="1">Belongs to the aspartokinase family.</text>
</comment>
<keyword evidence="4" id="KW-0547">Nucleotide-binding</keyword>
<evidence type="ECO:0000313" key="9">
    <source>
        <dbReference type="EMBL" id="AEW98542.1"/>
    </source>
</evidence>
<dbReference type="PANTHER" id="PTHR21499:SF3">
    <property type="entry name" value="ASPARTOKINASE"/>
    <property type="match status" value="1"/>
</dbReference>
<keyword evidence="6" id="KW-0067">ATP-binding</keyword>
<gene>
    <name evidence="9" type="ordered locus">SCATT_p03490</name>
</gene>
<dbReference type="GO" id="GO:0005524">
    <property type="term" value="F:ATP binding"/>
    <property type="evidence" value="ECO:0007669"/>
    <property type="project" value="UniProtKB-KW"/>
</dbReference>
<proteinExistence type="inferred from homology"/>
<dbReference type="Pfam" id="PF00696">
    <property type="entry name" value="AA_kinase"/>
    <property type="match status" value="1"/>
</dbReference>
<dbReference type="GO" id="GO:0009089">
    <property type="term" value="P:lysine biosynthetic process via diaminopimelate"/>
    <property type="evidence" value="ECO:0007669"/>
    <property type="project" value="TreeGrafter"/>
</dbReference>
<dbReference type="HOGENOM" id="CLU_009116_3_0_11"/>
<dbReference type="EC" id="2.7.2.4" evidence="2"/>
<dbReference type="GO" id="GO:0005829">
    <property type="term" value="C:cytosol"/>
    <property type="evidence" value="ECO:0007669"/>
    <property type="project" value="TreeGrafter"/>
</dbReference>
<dbReference type="Gene3D" id="3.40.1160.10">
    <property type="entry name" value="Acetylglutamate kinase-like"/>
    <property type="match status" value="1"/>
</dbReference>
<evidence type="ECO:0000259" key="8">
    <source>
        <dbReference type="Pfam" id="PF00696"/>
    </source>
</evidence>
<dbReference type="InterPro" id="IPR001048">
    <property type="entry name" value="Asp/Glu/Uridylate_kinase"/>
</dbReference>
<dbReference type="OrthoDB" id="9799110at2"/>
<accession>G8XFH2</accession>
<evidence type="ECO:0000256" key="4">
    <source>
        <dbReference type="ARBA" id="ARBA00022741"/>
    </source>
</evidence>
<dbReference type="EMBL" id="CP003229">
    <property type="protein sequence ID" value="AEW98542.1"/>
    <property type="molecule type" value="Genomic_DNA"/>
</dbReference>
<evidence type="ECO:0000313" key="10">
    <source>
        <dbReference type="Proteomes" id="UP000007842"/>
    </source>
</evidence>
<dbReference type="KEGG" id="sct:SCAT_p1376"/>
<evidence type="ECO:0000256" key="1">
    <source>
        <dbReference type="ARBA" id="ARBA00010122"/>
    </source>
</evidence>
<reference evidence="10" key="1">
    <citation type="submission" date="2011-12" db="EMBL/GenBank/DDBJ databases">
        <title>Complete genome sequence of Streptomyces cattleya strain DSM 46488.</title>
        <authorList>
            <person name="Ou H.-Y."/>
            <person name="Li P."/>
            <person name="Zhao C."/>
            <person name="O'Hagan D."/>
            <person name="Deng Z."/>
        </authorList>
    </citation>
    <scope>NUCLEOTIDE SEQUENCE [LARGE SCALE GENOMIC DNA]</scope>
    <source>
        <strain evidence="10">ATCC 35852 / DSM 46488 / JCM 4925 / NBRC 14057 / NRRL 8057</strain>
        <plasmid evidence="10">Plasmid pSCATT</plasmid>
    </source>
</reference>
<evidence type="ECO:0000256" key="6">
    <source>
        <dbReference type="ARBA" id="ARBA00022840"/>
    </source>
</evidence>
<organism evidence="9 10">
    <name type="scientific">Streptantibioticus cattleyicolor (strain ATCC 35852 / DSM 46488 / JCM 4925 / NBRC 14057 / NRRL 8057)</name>
    <name type="common">Streptomyces cattleya</name>
    <dbReference type="NCBI Taxonomy" id="1003195"/>
    <lineage>
        <taxon>Bacteria</taxon>
        <taxon>Bacillati</taxon>
        <taxon>Actinomycetota</taxon>
        <taxon>Actinomycetes</taxon>
        <taxon>Kitasatosporales</taxon>
        <taxon>Streptomycetaceae</taxon>
        <taxon>Streptantibioticus</taxon>
    </lineage>
</organism>
<dbReference type="GO" id="GO:0004072">
    <property type="term" value="F:aspartate kinase activity"/>
    <property type="evidence" value="ECO:0007669"/>
    <property type="project" value="UniProtKB-EC"/>
</dbReference>
<evidence type="ECO:0000256" key="3">
    <source>
        <dbReference type="ARBA" id="ARBA00022679"/>
    </source>
</evidence>
<dbReference type="PANTHER" id="PTHR21499">
    <property type="entry name" value="ASPARTATE KINASE"/>
    <property type="match status" value="1"/>
</dbReference>
<comment type="catalytic activity">
    <reaction evidence="7">
        <text>L-aspartate + ATP = 4-phospho-L-aspartate + ADP</text>
        <dbReference type="Rhea" id="RHEA:23776"/>
        <dbReference type="ChEBI" id="CHEBI:29991"/>
        <dbReference type="ChEBI" id="CHEBI:30616"/>
        <dbReference type="ChEBI" id="CHEBI:57535"/>
        <dbReference type="ChEBI" id="CHEBI:456216"/>
        <dbReference type="EC" id="2.7.2.4"/>
    </reaction>
</comment>
<dbReference type="GO" id="GO:0009090">
    <property type="term" value="P:homoserine biosynthetic process"/>
    <property type="evidence" value="ECO:0007669"/>
    <property type="project" value="TreeGrafter"/>
</dbReference>
<geneLocation type="plasmid" evidence="9 10">
    <name>pSCATT</name>
</geneLocation>